<feature type="signal peptide" evidence="1">
    <location>
        <begin position="1"/>
        <end position="20"/>
    </location>
</feature>
<dbReference type="EMBL" id="AP029267">
    <property type="protein sequence ID" value="BFG06330.1"/>
    <property type="molecule type" value="Genomic_DNA"/>
</dbReference>
<proteinExistence type="predicted"/>
<dbReference type="GO" id="GO:0005549">
    <property type="term" value="F:odorant binding"/>
    <property type="evidence" value="ECO:0007669"/>
    <property type="project" value="InterPro"/>
</dbReference>
<reference evidence="2 3" key="1">
    <citation type="submission" date="2024-02" db="EMBL/GenBank/DDBJ databases">
        <title>A chromosome-level genome assembly of Drosophila madeirensis, a fruit fly species endemic to Madeira island.</title>
        <authorList>
            <person name="Tomihara K."/>
            <person name="Llopart A."/>
            <person name="Yamamoto D."/>
        </authorList>
    </citation>
    <scope>NUCLEOTIDE SEQUENCE [LARGE SCALE GENOMIC DNA]</scope>
    <source>
        <strain evidence="2 3">RF1</strain>
    </source>
</reference>
<evidence type="ECO:0000313" key="2">
    <source>
        <dbReference type="EMBL" id="BFG06330.1"/>
    </source>
</evidence>
<gene>
    <name evidence="2" type="ORF">DMAD_04859</name>
</gene>
<dbReference type="InterPro" id="IPR036728">
    <property type="entry name" value="PBP_GOBP_sf"/>
</dbReference>
<keyword evidence="1" id="KW-0732">Signal</keyword>
<evidence type="ECO:0000256" key="1">
    <source>
        <dbReference type="SAM" id="SignalP"/>
    </source>
</evidence>
<dbReference type="AlphaFoldDB" id="A0AAU9GEI2"/>
<name>A0AAU9GEI2_DROMD</name>
<sequence>MCPSSQLALILALSLGLAQCRHPFTFLDVGLQEFGDCLRSNNLTYEEYETFESNENLENLLNEAQVELKYKCNIRCQLLRQPPTAQWLDAAGRMDLQLMNATGETALQISSCMEAAAAEPCAYAFHLVLCAHKADHPVIDYDEEQEQQEYMEYVDYELPLPEGSSDL</sequence>
<accession>A0AAU9GEI2</accession>
<organism evidence="2 3">
    <name type="scientific">Drosophila madeirensis</name>
    <name type="common">Fruit fly</name>
    <dbReference type="NCBI Taxonomy" id="30013"/>
    <lineage>
        <taxon>Eukaryota</taxon>
        <taxon>Metazoa</taxon>
        <taxon>Ecdysozoa</taxon>
        <taxon>Arthropoda</taxon>
        <taxon>Hexapoda</taxon>
        <taxon>Insecta</taxon>
        <taxon>Pterygota</taxon>
        <taxon>Neoptera</taxon>
        <taxon>Endopterygota</taxon>
        <taxon>Diptera</taxon>
        <taxon>Brachycera</taxon>
        <taxon>Muscomorpha</taxon>
        <taxon>Ephydroidea</taxon>
        <taxon>Drosophilidae</taxon>
        <taxon>Drosophila</taxon>
        <taxon>Sophophora</taxon>
    </lineage>
</organism>
<dbReference type="Gene3D" id="1.10.238.20">
    <property type="entry name" value="Pheromone/general odorant binding protein domain"/>
    <property type="match status" value="1"/>
</dbReference>
<evidence type="ECO:0000313" key="3">
    <source>
        <dbReference type="Proteomes" id="UP001500889"/>
    </source>
</evidence>
<dbReference type="Proteomes" id="UP001500889">
    <property type="component" value="Chromosome E"/>
</dbReference>
<dbReference type="SUPFAM" id="SSF47565">
    <property type="entry name" value="Insect pheromone/odorant-binding proteins"/>
    <property type="match status" value="1"/>
</dbReference>
<keyword evidence="3" id="KW-1185">Reference proteome</keyword>
<protein>
    <submittedName>
        <fullName evidence="2">General odorant-binding protein 57b-like</fullName>
    </submittedName>
</protein>
<feature type="chain" id="PRO_5043448620" evidence="1">
    <location>
        <begin position="21"/>
        <end position="167"/>
    </location>
</feature>